<evidence type="ECO:0000313" key="5">
    <source>
        <dbReference type="Proteomes" id="UP000011885"/>
    </source>
</evidence>
<evidence type="ECO:0000259" key="3">
    <source>
        <dbReference type="Pfam" id="PF00294"/>
    </source>
</evidence>
<name>M5UI27_9BACT</name>
<keyword evidence="2 4" id="KW-0418">Kinase</keyword>
<sequence length="84" mass="8533">MGGDGVLVIDDSGLQPIAPQKVDAVDTTGAGDSFTGALAVSLSEGLSLVEAANNASIVAAISVTRMGTQTSFPTQQEVRQWLAK</sequence>
<dbReference type="GO" id="GO:0005829">
    <property type="term" value="C:cytosol"/>
    <property type="evidence" value="ECO:0007669"/>
    <property type="project" value="TreeGrafter"/>
</dbReference>
<gene>
    <name evidence="4" type="ORF">RSSM_01045</name>
</gene>
<accession>M5UI27</accession>
<dbReference type="Pfam" id="PF00294">
    <property type="entry name" value="PfkB"/>
    <property type="match status" value="1"/>
</dbReference>
<comment type="caution">
    <text evidence="4">The sequence shown here is derived from an EMBL/GenBank/DDBJ whole genome shotgun (WGS) entry which is preliminary data.</text>
</comment>
<dbReference type="PATRIC" id="fig|1263870.3.peg.1135"/>
<dbReference type="PROSITE" id="PS00584">
    <property type="entry name" value="PFKB_KINASES_2"/>
    <property type="match status" value="1"/>
</dbReference>
<keyword evidence="5" id="KW-1185">Reference proteome</keyword>
<evidence type="ECO:0000256" key="2">
    <source>
        <dbReference type="ARBA" id="ARBA00022777"/>
    </source>
</evidence>
<protein>
    <submittedName>
        <fullName evidence="4">Carbohydrate/purine kinase domain protein</fullName>
        <ecNumber evidence="4">2.7.-.-</ecNumber>
    </submittedName>
</protein>
<dbReference type="Proteomes" id="UP000011885">
    <property type="component" value="Unassembled WGS sequence"/>
</dbReference>
<dbReference type="SUPFAM" id="SSF53613">
    <property type="entry name" value="Ribokinase-like"/>
    <property type="match status" value="1"/>
</dbReference>
<reference evidence="4 5" key="1">
    <citation type="journal article" date="2013" name="Mar. Genomics">
        <title>Expression of sulfatases in Rhodopirellula baltica and the diversity of sulfatases in the genus Rhodopirellula.</title>
        <authorList>
            <person name="Wegner C.E."/>
            <person name="Richter-Heitmann T."/>
            <person name="Klindworth A."/>
            <person name="Klockow C."/>
            <person name="Richter M."/>
            <person name="Achstetter T."/>
            <person name="Glockner F.O."/>
            <person name="Harder J."/>
        </authorList>
    </citation>
    <scope>NUCLEOTIDE SEQUENCE [LARGE SCALE GENOMIC DNA]</scope>
    <source>
        <strain evidence="4 5">SM41</strain>
    </source>
</reference>
<dbReference type="InterPro" id="IPR029056">
    <property type="entry name" value="Ribokinase-like"/>
</dbReference>
<dbReference type="EC" id="2.7.-.-" evidence="4"/>
<dbReference type="AlphaFoldDB" id="M5UI27"/>
<keyword evidence="1 4" id="KW-0808">Transferase</keyword>
<dbReference type="GO" id="GO:0016301">
    <property type="term" value="F:kinase activity"/>
    <property type="evidence" value="ECO:0007669"/>
    <property type="project" value="UniProtKB-KW"/>
</dbReference>
<dbReference type="PANTHER" id="PTHR10584:SF166">
    <property type="entry name" value="RIBOKINASE"/>
    <property type="match status" value="1"/>
</dbReference>
<dbReference type="Gene3D" id="3.40.1190.20">
    <property type="match status" value="1"/>
</dbReference>
<proteinExistence type="predicted"/>
<feature type="domain" description="Carbohydrate kinase PfkB" evidence="3">
    <location>
        <begin position="1"/>
        <end position="74"/>
    </location>
</feature>
<evidence type="ECO:0000256" key="1">
    <source>
        <dbReference type="ARBA" id="ARBA00022679"/>
    </source>
</evidence>
<evidence type="ECO:0000313" key="4">
    <source>
        <dbReference type="EMBL" id="EMI57501.1"/>
    </source>
</evidence>
<organism evidence="4 5">
    <name type="scientific">Rhodopirellula sallentina SM41</name>
    <dbReference type="NCBI Taxonomy" id="1263870"/>
    <lineage>
        <taxon>Bacteria</taxon>
        <taxon>Pseudomonadati</taxon>
        <taxon>Planctomycetota</taxon>
        <taxon>Planctomycetia</taxon>
        <taxon>Pirellulales</taxon>
        <taxon>Pirellulaceae</taxon>
        <taxon>Rhodopirellula</taxon>
    </lineage>
</organism>
<dbReference type="EMBL" id="ANOH01000088">
    <property type="protein sequence ID" value="EMI57501.1"/>
    <property type="molecule type" value="Genomic_DNA"/>
</dbReference>
<dbReference type="InterPro" id="IPR002173">
    <property type="entry name" value="Carboh/pur_kinase_PfkB_CS"/>
</dbReference>
<dbReference type="PANTHER" id="PTHR10584">
    <property type="entry name" value="SUGAR KINASE"/>
    <property type="match status" value="1"/>
</dbReference>
<dbReference type="InterPro" id="IPR011611">
    <property type="entry name" value="PfkB_dom"/>
</dbReference>